<evidence type="ECO:0000256" key="11">
    <source>
        <dbReference type="ARBA" id="ARBA00023157"/>
    </source>
</evidence>
<keyword evidence="8 17" id="KW-1133">Transmembrane helix</keyword>
<sequence length="401" mass="45476">MKTSWVIRNIGHYFGFIIGFTFATALFIFLQLAPNIVVNEPDTALKFNLMDITVPVPVSTISSDEVYMRNILGVDGPLEFSNYSAACSKDLVKLAWERPYAVTNTESSTCMSSFRNSPVSNSWFNKRFIPNMKLLIEKEDINSWAEFSKLCKCLIPPIGYRKIERRGLIHLVNNDNYTSTPVLTRSPGTCIKCAVVGTGGVLKGSKQGREIDSYDVVFRTNRAHLKGYEDDVGTKTTFYTAYPESIMMSDIEDIENAYLLEPLFTNYMVSWLEMFVNGSIPTMAESLRGGPRRYSNNGSFIQPQNVRIIHPDIIRHFQVNFLNSRTGYPSTGAIIIIAAMHMCDQVKVYGFGRHGNSSLHYYDSADVGKYVSRTNHNFLNEWEVWSKLQDYGVLSFYQPES</sequence>
<comment type="similarity">
    <text evidence="3">Belongs to the glycosyltransferase 29 family.</text>
</comment>
<proteinExistence type="inferred from homology"/>
<feature type="transmembrane region" description="Helical" evidence="17">
    <location>
        <begin position="12"/>
        <end position="33"/>
    </location>
</feature>
<organism evidence="18 19">
    <name type="scientific">Saccoglossus kowalevskii</name>
    <name type="common">Acorn worm</name>
    <dbReference type="NCBI Taxonomy" id="10224"/>
    <lineage>
        <taxon>Eukaryota</taxon>
        <taxon>Metazoa</taxon>
        <taxon>Hemichordata</taxon>
        <taxon>Enteropneusta</taxon>
        <taxon>Harrimaniidae</taxon>
        <taxon>Saccoglossus</taxon>
    </lineage>
</organism>
<comment type="catalytic activity">
    <reaction evidence="13">
        <text>a beta-D-galactosyl-(1-&gt;3)-N-acetyl-alpha-D-galactosaminyl derivative + CMP-N-acetyl-beta-neuraminate = a beta-D-galactosyl-(1-&gt;3)-[N-acetyl-alpha-neuraminyl-(2-&gt;6)]-N-acetyl-alpha-D-galactosaminyl derivative + CMP + H(+)</text>
        <dbReference type="Rhea" id="RHEA:11136"/>
        <dbReference type="ChEBI" id="CHEBI:15378"/>
        <dbReference type="ChEBI" id="CHEBI:57812"/>
        <dbReference type="ChEBI" id="CHEBI:60377"/>
        <dbReference type="ChEBI" id="CHEBI:133470"/>
        <dbReference type="ChEBI" id="CHEBI:140764"/>
        <dbReference type="EC" id="2.4.3.3"/>
    </reaction>
    <physiologicalReaction direction="left-to-right" evidence="13">
        <dbReference type="Rhea" id="RHEA:11137"/>
    </physiologicalReaction>
</comment>
<reference evidence="19" key="1">
    <citation type="submission" date="2025-08" db="UniProtKB">
        <authorList>
            <consortium name="RefSeq"/>
        </authorList>
    </citation>
    <scope>IDENTIFICATION</scope>
    <source>
        <tissue evidence="19">Testes</tissue>
    </source>
</reference>
<dbReference type="GeneID" id="102803687"/>
<keyword evidence="9" id="KW-0333">Golgi apparatus</keyword>
<evidence type="ECO:0000256" key="10">
    <source>
        <dbReference type="ARBA" id="ARBA00023136"/>
    </source>
</evidence>
<evidence type="ECO:0000256" key="16">
    <source>
        <dbReference type="ARBA" id="ARBA00052285"/>
    </source>
</evidence>
<evidence type="ECO:0000256" key="15">
    <source>
        <dbReference type="ARBA" id="ARBA00050664"/>
    </source>
</evidence>
<dbReference type="InterPro" id="IPR038578">
    <property type="entry name" value="GT29-like_sf"/>
</dbReference>
<dbReference type="Pfam" id="PF00777">
    <property type="entry name" value="Glyco_transf_29"/>
    <property type="match status" value="1"/>
</dbReference>
<keyword evidence="10 17" id="KW-0472">Membrane</keyword>
<dbReference type="Gene3D" id="3.90.1480.20">
    <property type="entry name" value="Glycosyl transferase family 29"/>
    <property type="match status" value="1"/>
</dbReference>
<dbReference type="PANTHER" id="PTHR45941:SF8">
    <property type="entry name" value="ALPHA-N-ACETYLGALACTOSAMINIDE ALPHA-2,6-SIALYLTRANSFERASE 1-LIKE"/>
    <property type="match status" value="1"/>
</dbReference>
<gene>
    <name evidence="19" type="primary">LOC102803687</name>
</gene>
<keyword evidence="4" id="KW-0328">Glycosyltransferase</keyword>
<evidence type="ECO:0000256" key="1">
    <source>
        <dbReference type="ARBA" id="ARBA00004323"/>
    </source>
</evidence>
<comment type="pathway">
    <text evidence="2">Protein modification; protein glycosylation.</text>
</comment>
<evidence type="ECO:0000256" key="8">
    <source>
        <dbReference type="ARBA" id="ARBA00022989"/>
    </source>
</evidence>
<comment type="subcellular location">
    <subcellularLocation>
        <location evidence="1">Golgi apparatus membrane</location>
        <topology evidence="1">Single-pass type II membrane protein</topology>
    </subcellularLocation>
</comment>
<evidence type="ECO:0000256" key="7">
    <source>
        <dbReference type="ARBA" id="ARBA00022968"/>
    </source>
</evidence>
<dbReference type="Proteomes" id="UP000694865">
    <property type="component" value="Unplaced"/>
</dbReference>
<comment type="catalytic activity">
    <reaction evidence="16">
        <text>a 3-O-[N-acetyl-alpha-D-galactosaminyl]-L-threonyl-[protein] + CMP-N-acetyl-beta-neuraminate = a 3-O-[N-acetyl-alpha-neuraminosyl-(2-&gt;6)-N-acetyl-alpha-D-galactosaminyl]-L-threonyl-[protein] + CMP + H(+)</text>
        <dbReference type="Rhea" id="RHEA:81643"/>
        <dbReference type="Rhea" id="RHEA-COMP:11689"/>
        <dbReference type="Rhea" id="RHEA-COMP:19720"/>
        <dbReference type="ChEBI" id="CHEBI:15378"/>
        <dbReference type="ChEBI" id="CHEBI:57812"/>
        <dbReference type="ChEBI" id="CHEBI:60377"/>
        <dbReference type="ChEBI" id="CHEBI:87075"/>
        <dbReference type="ChEBI" id="CHEBI:231970"/>
    </reaction>
    <physiologicalReaction direction="left-to-right" evidence="16">
        <dbReference type="Rhea" id="RHEA:81644"/>
    </physiologicalReaction>
</comment>
<accession>A0ABM0M722</accession>
<evidence type="ECO:0000256" key="2">
    <source>
        <dbReference type="ARBA" id="ARBA00004922"/>
    </source>
</evidence>
<evidence type="ECO:0000313" key="18">
    <source>
        <dbReference type="Proteomes" id="UP000694865"/>
    </source>
</evidence>
<dbReference type="PANTHER" id="PTHR45941">
    <property type="entry name" value="ALPHA-N-ACETYLGALACTOSAMINIDE ALPHA-2,6-SIALYLTRANSFERASE 2-LIKE-RELATED"/>
    <property type="match status" value="1"/>
</dbReference>
<keyword evidence="5" id="KW-0808">Transferase</keyword>
<evidence type="ECO:0000256" key="6">
    <source>
        <dbReference type="ARBA" id="ARBA00022692"/>
    </source>
</evidence>
<keyword evidence="18" id="KW-1185">Reference proteome</keyword>
<evidence type="ECO:0000256" key="4">
    <source>
        <dbReference type="ARBA" id="ARBA00022676"/>
    </source>
</evidence>
<evidence type="ECO:0000256" key="5">
    <source>
        <dbReference type="ARBA" id="ARBA00022679"/>
    </source>
</evidence>
<evidence type="ECO:0000313" key="19">
    <source>
        <dbReference type="RefSeq" id="XP_006815813.1"/>
    </source>
</evidence>
<keyword evidence="12" id="KW-0325">Glycoprotein</keyword>
<dbReference type="EC" id="2.4.3.3" evidence="14"/>
<dbReference type="CDD" id="cd23964">
    <property type="entry name" value="GT29_ST6GALNAC1_2"/>
    <property type="match status" value="1"/>
</dbReference>
<dbReference type="InterPro" id="IPR001675">
    <property type="entry name" value="Glyco_trans_29"/>
</dbReference>
<evidence type="ECO:0000256" key="12">
    <source>
        <dbReference type="ARBA" id="ARBA00023180"/>
    </source>
</evidence>
<evidence type="ECO:0000256" key="3">
    <source>
        <dbReference type="ARBA" id="ARBA00006003"/>
    </source>
</evidence>
<comment type="catalytic activity">
    <reaction evidence="15">
        <text>a 3-O-[N-acetyl-alpha-neuraminyl-(2-&gt;3)-beta-D-galactosyl-(1-&gt;3)-N-acetyl-alpha-D-galactosaminyl]-L-threonyl-[protein] + CMP-N-acetyl-beta-neuraminate = a 3-O-{alpha-Neu5Ac-(2-&gt;3)-beta-D-Gal-(1-&gt;3)-[alpha-Neu5Ac-(2-&gt;6)]-alpha-D-GalNAc}-L-threonyl-[protein] + CMP + H(+)</text>
        <dbReference type="Rhea" id="RHEA:81659"/>
        <dbReference type="Rhea" id="RHEA-COMP:14417"/>
        <dbReference type="Rhea" id="RHEA-COMP:16763"/>
        <dbReference type="ChEBI" id="CHEBI:15378"/>
        <dbReference type="ChEBI" id="CHEBI:57812"/>
        <dbReference type="ChEBI" id="CHEBI:60377"/>
        <dbReference type="ChEBI" id="CHEBI:139598"/>
        <dbReference type="ChEBI" id="CHEBI:156398"/>
    </reaction>
    <physiologicalReaction direction="left-to-right" evidence="15">
        <dbReference type="Rhea" id="RHEA:81660"/>
    </physiologicalReaction>
</comment>
<evidence type="ECO:0000256" key="14">
    <source>
        <dbReference type="ARBA" id="ARBA00039109"/>
    </source>
</evidence>
<keyword evidence="6 17" id="KW-0812">Transmembrane</keyword>
<evidence type="ECO:0000256" key="9">
    <source>
        <dbReference type="ARBA" id="ARBA00023034"/>
    </source>
</evidence>
<protein>
    <recommendedName>
        <fullName evidence="14">alpha-N-acetylgalactosaminide alpha-2,6-sialyltransferase</fullName>
        <ecNumber evidence="14">2.4.3.3</ecNumber>
    </recommendedName>
</protein>
<name>A0ABM0M722_SACKO</name>
<keyword evidence="11" id="KW-1015">Disulfide bond</keyword>
<evidence type="ECO:0000256" key="13">
    <source>
        <dbReference type="ARBA" id="ARBA00036348"/>
    </source>
</evidence>
<dbReference type="RefSeq" id="XP_006815813.1">
    <property type="nucleotide sequence ID" value="XM_006815750.1"/>
</dbReference>
<keyword evidence="7" id="KW-0735">Signal-anchor</keyword>
<evidence type="ECO:0000256" key="17">
    <source>
        <dbReference type="SAM" id="Phobius"/>
    </source>
</evidence>